<dbReference type="Proteomes" id="UP000297853">
    <property type="component" value="Unassembled WGS sequence"/>
</dbReference>
<accession>A0ABY2IVV9</accession>
<proteinExistence type="predicted"/>
<sequence length="205" mass="22116">MAGDLSSTVLKSRYILLNHRKMKSRRLLVARMNVEVELDKGEVTKYRRHENGRGLVSPGAQVNPSAYVSSATYVESDAQVGPESWIGQGSWIDHGAIIGARVFVGANVHVGADAIVGNEARLASNTQIGRGAFIADGAVIDHEIAVPDFTDVSARPSARARTVPPGGLSAAPGIDRAGWRRAWGARRRPSTTTELLVFHRHEMNT</sequence>
<name>A0ABY2IVV9_9MICO</name>
<evidence type="ECO:0000313" key="1">
    <source>
        <dbReference type="EMBL" id="TFC93703.1"/>
    </source>
</evidence>
<evidence type="ECO:0000313" key="2">
    <source>
        <dbReference type="Proteomes" id="UP000297853"/>
    </source>
</evidence>
<gene>
    <name evidence="1" type="ORF">E3T28_16375</name>
</gene>
<organism evidence="1 2">
    <name type="scientific">Cryobacterium sinapicolor</name>
    <dbReference type="NCBI Taxonomy" id="1259236"/>
    <lineage>
        <taxon>Bacteria</taxon>
        <taxon>Bacillati</taxon>
        <taxon>Actinomycetota</taxon>
        <taxon>Actinomycetes</taxon>
        <taxon>Micrococcales</taxon>
        <taxon>Microbacteriaceae</taxon>
        <taxon>Cryobacterium</taxon>
    </lineage>
</organism>
<dbReference type="InterPro" id="IPR011004">
    <property type="entry name" value="Trimer_LpxA-like_sf"/>
</dbReference>
<evidence type="ECO:0008006" key="3">
    <source>
        <dbReference type="Google" id="ProtNLM"/>
    </source>
</evidence>
<dbReference type="SUPFAM" id="SSF51161">
    <property type="entry name" value="Trimeric LpxA-like enzymes"/>
    <property type="match status" value="1"/>
</dbReference>
<comment type="caution">
    <text evidence="1">The sequence shown here is derived from an EMBL/GenBank/DDBJ whole genome shotgun (WGS) entry which is preliminary data.</text>
</comment>
<dbReference type="EMBL" id="SOGQ01000092">
    <property type="protein sequence ID" value="TFC93703.1"/>
    <property type="molecule type" value="Genomic_DNA"/>
</dbReference>
<dbReference type="InterPro" id="IPR001451">
    <property type="entry name" value="Hexapep"/>
</dbReference>
<keyword evidence="2" id="KW-1185">Reference proteome</keyword>
<reference evidence="1 2" key="1">
    <citation type="submission" date="2019-03" db="EMBL/GenBank/DDBJ databases">
        <title>Genomics of glacier-inhabiting Cryobacterium strains.</title>
        <authorList>
            <person name="Liu Q."/>
            <person name="Xin Y.-H."/>
        </authorList>
    </citation>
    <scope>NUCLEOTIDE SEQUENCE [LARGE SCALE GENOMIC DNA]</scope>
    <source>
        <strain evidence="1 2">TMT1-23-1</strain>
    </source>
</reference>
<dbReference type="Gene3D" id="2.160.10.10">
    <property type="entry name" value="Hexapeptide repeat proteins"/>
    <property type="match status" value="1"/>
</dbReference>
<protein>
    <recommendedName>
        <fullName evidence="3">Transferase</fullName>
    </recommendedName>
</protein>
<dbReference type="Pfam" id="PF00132">
    <property type="entry name" value="Hexapep"/>
    <property type="match status" value="1"/>
</dbReference>